<feature type="region of interest" description="Disordered" evidence="5">
    <location>
        <begin position="1"/>
        <end position="43"/>
    </location>
</feature>
<proteinExistence type="predicted"/>
<name>A0A507EQ02_9FUNG</name>
<dbReference type="InterPro" id="IPR051716">
    <property type="entry name" value="Plant_RL_S/T_kinase"/>
</dbReference>
<dbReference type="Pfam" id="PF00560">
    <property type="entry name" value="LRR_1"/>
    <property type="match status" value="1"/>
</dbReference>
<evidence type="ECO:0000256" key="3">
    <source>
        <dbReference type="ARBA" id="ARBA00022729"/>
    </source>
</evidence>
<keyword evidence="4" id="KW-0677">Repeat</keyword>
<dbReference type="Gene3D" id="3.80.10.10">
    <property type="entry name" value="Ribonuclease Inhibitor"/>
    <property type="match status" value="2"/>
</dbReference>
<dbReference type="GO" id="GO:0016020">
    <property type="term" value="C:membrane"/>
    <property type="evidence" value="ECO:0007669"/>
    <property type="project" value="UniProtKB-SubCell"/>
</dbReference>
<evidence type="ECO:0000256" key="5">
    <source>
        <dbReference type="SAM" id="MobiDB-lite"/>
    </source>
</evidence>
<dbReference type="Pfam" id="PF13855">
    <property type="entry name" value="LRR_8"/>
    <property type="match status" value="1"/>
</dbReference>
<dbReference type="InterPro" id="IPR001611">
    <property type="entry name" value="Leu-rich_rpt"/>
</dbReference>
<dbReference type="SUPFAM" id="SSF52058">
    <property type="entry name" value="L domain-like"/>
    <property type="match status" value="1"/>
</dbReference>
<comment type="caution">
    <text evidence="6">The sequence shown here is derived from an EMBL/GenBank/DDBJ whole genome shotgun (WGS) entry which is preliminary data.</text>
</comment>
<dbReference type="STRING" id="246404.A0A507EQ02"/>
<dbReference type="EMBL" id="QEAP01000497">
    <property type="protein sequence ID" value="TPX65340.1"/>
    <property type="molecule type" value="Genomic_DNA"/>
</dbReference>
<reference evidence="6 7" key="1">
    <citation type="journal article" date="2019" name="Sci. Rep.">
        <title>Comparative genomics of chytrid fungi reveal insights into the obligate biotrophic and pathogenic lifestyle of Synchytrium endobioticum.</title>
        <authorList>
            <person name="van de Vossenberg B.T.L.H."/>
            <person name="Warris S."/>
            <person name="Nguyen H.D.T."/>
            <person name="van Gent-Pelzer M.P.E."/>
            <person name="Joly D.L."/>
            <person name="van de Geest H.C."/>
            <person name="Bonants P.J.M."/>
            <person name="Smith D.S."/>
            <person name="Levesque C.A."/>
            <person name="van der Lee T.A.J."/>
        </authorList>
    </citation>
    <scope>NUCLEOTIDE SEQUENCE [LARGE SCALE GENOMIC DNA]</scope>
    <source>
        <strain evidence="6 7">CBS 675.73</strain>
    </source>
</reference>
<dbReference type="FunFam" id="3.80.10.10:FF:000041">
    <property type="entry name" value="LRR receptor-like serine/threonine-protein kinase ERECTA"/>
    <property type="match status" value="2"/>
</dbReference>
<keyword evidence="7" id="KW-1185">Reference proteome</keyword>
<dbReference type="PROSITE" id="PS51450">
    <property type="entry name" value="LRR"/>
    <property type="match status" value="1"/>
</dbReference>
<dbReference type="OrthoDB" id="2151115at2759"/>
<evidence type="ECO:0008006" key="8">
    <source>
        <dbReference type="Google" id="ProtNLM"/>
    </source>
</evidence>
<evidence type="ECO:0000313" key="6">
    <source>
        <dbReference type="EMBL" id="TPX65340.1"/>
    </source>
</evidence>
<dbReference type="AlphaFoldDB" id="A0A507EQ02"/>
<dbReference type="InterPro" id="IPR032675">
    <property type="entry name" value="LRR_dom_sf"/>
</dbReference>
<protein>
    <recommendedName>
        <fullName evidence="8">F-box domain-containing protein</fullName>
    </recommendedName>
</protein>
<accession>A0A507EQ02</accession>
<keyword evidence="2" id="KW-0433">Leucine-rich repeat</keyword>
<keyword evidence="3" id="KW-0732">Signal</keyword>
<evidence type="ECO:0000313" key="7">
    <source>
        <dbReference type="Proteomes" id="UP000320333"/>
    </source>
</evidence>
<organism evidence="6 7">
    <name type="scientific">Chytriomyces confervae</name>
    <dbReference type="NCBI Taxonomy" id="246404"/>
    <lineage>
        <taxon>Eukaryota</taxon>
        <taxon>Fungi</taxon>
        <taxon>Fungi incertae sedis</taxon>
        <taxon>Chytridiomycota</taxon>
        <taxon>Chytridiomycota incertae sedis</taxon>
        <taxon>Chytridiomycetes</taxon>
        <taxon>Chytridiales</taxon>
        <taxon>Chytriomycetaceae</taxon>
        <taxon>Chytriomyces</taxon>
    </lineage>
</organism>
<evidence type="ECO:0000256" key="4">
    <source>
        <dbReference type="ARBA" id="ARBA00022737"/>
    </source>
</evidence>
<gene>
    <name evidence="6" type="ORF">CcCBS67573_g08162</name>
</gene>
<dbReference type="Proteomes" id="UP000320333">
    <property type="component" value="Unassembled WGS sequence"/>
</dbReference>
<evidence type="ECO:0000256" key="1">
    <source>
        <dbReference type="ARBA" id="ARBA00004167"/>
    </source>
</evidence>
<dbReference type="PANTHER" id="PTHR48053:SF126">
    <property type="entry name" value="MDIS1-INTERACTING RECEPTOR LIKE KINASE 2-LIKE ISOFORM X1"/>
    <property type="match status" value="1"/>
</dbReference>
<evidence type="ECO:0000256" key="2">
    <source>
        <dbReference type="ARBA" id="ARBA00022614"/>
    </source>
</evidence>
<comment type="subcellular location">
    <subcellularLocation>
        <location evidence="1">Membrane</location>
        <topology evidence="1">Single-pass membrane protein</topology>
    </subcellularLocation>
</comment>
<sequence>MKHQRTEPKPTAVTDEQGETPNTASALSMPPAEANATTRQSEKNMSFTRLHHVPPEVVVQIFAWISGPAVLIYRRLSKAINECLMTKQFALLNLQATDLQKKSNISAIEELWIHLPAPYQTVAASTMSRRLKTIESNFRPVLENRLPETIACLSAVNDIDLLRCNLMGEIPEGIGALQNLTNLNLADNSLTGMLPSSFNLLHGLEMLTLSNNQLSGDFPALPKLNALQILCIDSNCFTGPLPTAFGNPRKLISYNASHNRFSIIPAKIGQLSKLKYLNISGNSFTCEIPPEIWNLAQLCSLQMSGCNMFGSIAGVGALQFLDTLDVSHNAFAGDLPAKEIRSLDLEHLHLSRNQFSQSKELDIRGMRLRRWCVDPVVQGDGTNWCFCWVQHDEFYRQRGRT</sequence>
<dbReference type="PANTHER" id="PTHR48053">
    <property type="entry name" value="LEUCINE RICH REPEAT FAMILY PROTEIN, EXPRESSED"/>
    <property type="match status" value="1"/>
</dbReference>